<protein>
    <recommendedName>
        <fullName evidence="2">F-box domain-containing protein</fullName>
    </recommendedName>
</protein>
<dbReference type="AlphaFoldDB" id="A0A3N4ID72"/>
<reference evidence="3 4" key="1">
    <citation type="journal article" date="2018" name="Nat. Ecol. Evol.">
        <title>Pezizomycetes genomes reveal the molecular basis of ectomycorrhizal truffle lifestyle.</title>
        <authorList>
            <person name="Murat C."/>
            <person name="Payen T."/>
            <person name="Noel B."/>
            <person name="Kuo A."/>
            <person name="Morin E."/>
            <person name="Chen J."/>
            <person name="Kohler A."/>
            <person name="Krizsan K."/>
            <person name="Balestrini R."/>
            <person name="Da Silva C."/>
            <person name="Montanini B."/>
            <person name="Hainaut M."/>
            <person name="Levati E."/>
            <person name="Barry K.W."/>
            <person name="Belfiori B."/>
            <person name="Cichocki N."/>
            <person name="Clum A."/>
            <person name="Dockter R.B."/>
            <person name="Fauchery L."/>
            <person name="Guy J."/>
            <person name="Iotti M."/>
            <person name="Le Tacon F."/>
            <person name="Lindquist E.A."/>
            <person name="Lipzen A."/>
            <person name="Malagnac F."/>
            <person name="Mello A."/>
            <person name="Molinier V."/>
            <person name="Miyauchi S."/>
            <person name="Poulain J."/>
            <person name="Riccioni C."/>
            <person name="Rubini A."/>
            <person name="Sitrit Y."/>
            <person name="Splivallo R."/>
            <person name="Traeger S."/>
            <person name="Wang M."/>
            <person name="Zifcakova L."/>
            <person name="Wipf D."/>
            <person name="Zambonelli A."/>
            <person name="Paolocci F."/>
            <person name="Nowrousian M."/>
            <person name="Ottonello S."/>
            <person name="Baldrian P."/>
            <person name="Spatafora J.W."/>
            <person name="Henrissat B."/>
            <person name="Nagy L.G."/>
            <person name="Aury J.M."/>
            <person name="Wincker P."/>
            <person name="Grigoriev I.V."/>
            <person name="Bonfante P."/>
            <person name="Martin F.M."/>
        </authorList>
    </citation>
    <scope>NUCLEOTIDE SEQUENCE [LARGE SCALE GENOMIC DNA]</scope>
    <source>
        <strain evidence="3 4">RN42</strain>
    </source>
</reference>
<dbReference type="InterPro" id="IPR001810">
    <property type="entry name" value="F-box_dom"/>
</dbReference>
<dbReference type="PROSITE" id="PS50181">
    <property type="entry name" value="FBOX"/>
    <property type="match status" value="1"/>
</dbReference>
<keyword evidence="4" id="KW-1185">Reference proteome</keyword>
<feature type="region of interest" description="Disordered" evidence="1">
    <location>
        <begin position="1"/>
        <end position="42"/>
    </location>
</feature>
<evidence type="ECO:0000256" key="1">
    <source>
        <dbReference type="SAM" id="MobiDB-lite"/>
    </source>
</evidence>
<evidence type="ECO:0000313" key="4">
    <source>
        <dbReference type="Proteomes" id="UP000275078"/>
    </source>
</evidence>
<feature type="domain" description="F-box" evidence="2">
    <location>
        <begin position="44"/>
        <end position="98"/>
    </location>
</feature>
<dbReference type="EMBL" id="ML119661">
    <property type="protein sequence ID" value="RPA84073.1"/>
    <property type="molecule type" value="Genomic_DNA"/>
</dbReference>
<evidence type="ECO:0000259" key="2">
    <source>
        <dbReference type="PROSITE" id="PS50181"/>
    </source>
</evidence>
<sequence length="315" mass="36375">MTSSKRSADQASFLAPEGTSSTRRKIDAGHADPSFSQPCQNPQQTSLLSLPNELLHEVTIHIPDLQTYISLARVNKRLNCITSTPCTRTGFAEHWFRRNFCPDNLVAPKLIEDIVRYVCFHYFNPTDLKVGAYKVEIVKNLKEYAYYCDHDPEFLAFLQEEENRTFNIQLENRLSGCPDSSNFVAKENFAPSAAASLAALLKGYTKDVPDEWFSGYLERLWGRQLFFWTRDRNDPFTMDNLELDFEEVVLGQKLLQGWYTRPTPKISKWTRLVKTLPANVNSELRIDLEKRNATRQAEVKHSCNQLHSIWSFRVL</sequence>
<accession>A0A3N4ID72</accession>
<name>A0A3N4ID72_ASCIM</name>
<proteinExistence type="predicted"/>
<organism evidence="3 4">
    <name type="scientific">Ascobolus immersus RN42</name>
    <dbReference type="NCBI Taxonomy" id="1160509"/>
    <lineage>
        <taxon>Eukaryota</taxon>
        <taxon>Fungi</taxon>
        <taxon>Dikarya</taxon>
        <taxon>Ascomycota</taxon>
        <taxon>Pezizomycotina</taxon>
        <taxon>Pezizomycetes</taxon>
        <taxon>Pezizales</taxon>
        <taxon>Ascobolaceae</taxon>
        <taxon>Ascobolus</taxon>
    </lineage>
</organism>
<evidence type="ECO:0000313" key="3">
    <source>
        <dbReference type="EMBL" id="RPA84073.1"/>
    </source>
</evidence>
<gene>
    <name evidence="3" type="ORF">BJ508DRAFT_304237</name>
</gene>
<dbReference type="Proteomes" id="UP000275078">
    <property type="component" value="Unassembled WGS sequence"/>
</dbReference>